<reference evidence="2 3" key="1">
    <citation type="submission" date="2011-02" db="EMBL/GenBank/DDBJ databases">
        <title>The Genome Sequence of Sphaeroforma arctica JP610.</title>
        <authorList>
            <consortium name="The Broad Institute Genome Sequencing Platform"/>
            <person name="Russ C."/>
            <person name="Cuomo C."/>
            <person name="Young S.K."/>
            <person name="Zeng Q."/>
            <person name="Gargeya S."/>
            <person name="Alvarado L."/>
            <person name="Berlin A."/>
            <person name="Chapman S.B."/>
            <person name="Chen Z."/>
            <person name="Freedman E."/>
            <person name="Gellesch M."/>
            <person name="Goldberg J."/>
            <person name="Griggs A."/>
            <person name="Gujja S."/>
            <person name="Heilman E."/>
            <person name="Heiman D."/>
            <person name="Howarth C."/>
            <person name="Mehta T."/>
            <person name="Neiman D."/>
            <person name="Pearson M."/>
            <person name="Roberts A."/>
            <person name="Saif S."/>
            <person name="Shea T."/>
            <person name="Shenoy N."/>
            <person name="Sisk P."/>
            <person name="Stolte C."/>
            <person name="Sykes S."/>
            <person name="White J."/>
            <person name="Yandava C."/>
            <person name="Burger G."/>
            <person name="Gray M.W."/>
            <person name="Holland P.W.H."/>
            <person name="King N."/>
            <person name="Lang F.B.F."/>
            <person name="Roger A.J."/>
            <person name="Ruiz-Trillo I."/>
            <person name="Haas B."/>
            <person name="Nusbaum C."/>
            <person name="Birren B."/>
        </authorList>
    </citation>
    <scope>NUCLEOTIDE SEQUENCE [LARGE SCALE GENOMIC DNA]</scope>
    <source>
        <strain evidence="2 3">JP610</strain>
    </source>
</reference>
<protein>
    <submittedName>
        <fullName evidence="2">Uncharacterized protein</fullName>
    </submittedName>
</protein>
<evidence type="ECO:0000313" key="3">
    <source>
        <dbReference type="Proteomes" id="UP000054560"/>
    </source>
</evidence>
<dbReference type="AlphaFoldDB" id="A0A0L0FFT7"/>
<feature type="non-terminal residue" evidence="2">
    <location>
        <position position="86"/>
    </location>
</feature>
<evidence type="ECO:0000313" key="2">
    <source>
        <dbReference type="EMBL" id="KNC75637.1"/>
    </source>
</evidence>
<gene>
    <name evidence="2" type="ORF">SARC_11843</name>
</gene>
<keyword evidence="3" id="KW-1185">Reference proteome</keyword>
<proteinExistence type="predicted"/>
<dbReference type="Proteomes" id="UP000054560">
    <property type="component" value="Unassembled WGS sequence"/>
</dbReference>
<accession>A0A0L0FFT7</accession>
<dbReference type="GeneID" id="25912347"/>
<organism evidence="2 3">
    <name type="scientific">Sphaeroforma arctica JP610</name>
    <dbReference type="NCBI Taxonomy" id="667725"/>
    <lineage>
        <taxon>Eukaryota</taxon>
        <taxon>Ichthyosporea</taxon>
        <taxon>Ichthyophonida</taxon>
        <taxon>Sphaeroforma</taxon>
    </lineage>
</organism>
<feature type="compositionally biased region" description="Polar residues" evidence="1">
    <location>
        <begin position="47"/>
        <end position="60"/>
    </location>
</feature>
<sequence length="86" mass="9342">MFRTPTPAKNTRSKVQIADSKITDSKITDSNVGVSVTLRESSASVIPNMSSVQSTGSNINPAHATGDPNQYHDELVDRVNNLTEWI</sequence>
<evidence type="ECO:0000256" key="1">
    <source>
        <dbReference type="SAM" id="MobiDB-lite"/>
    </source>
</evidence>
<feature type="region of interest" description="Disordered" evidence="1">
    <location>
        <begin position="47"/>
        <end position="71"/>
    </location>
</feature>
<name>A0A0L0FFT7_9EUKA</name>
<dbReference type="RefSeq" id="XP_014149539.1">
    <property type="nucleotide sequence ID" value="XM_014294064.1"/>
</dbReference>
<dbReference type="EMBL" id="KQ243508">
    <property type="protein sequence ID" value="KNC75637.1"/>
    <property type="molecule type" value="Genomic_DNA"/>
</dbReference>